<comment type="subunit">
    <text evidence="3">Heterodimer of two subunits, one of which binds GTP.</text>
</comment>
<dbReference type="InterPro" id="IPR005140">
    <property type="entry name" value="eRF1_Pelota-like_N"/>
</dbReference>
<dbReference type="Pfam" id="PF03465">
    <property type="entry name" value="eRF1_3"/>
    <property type="match status" value="1"/>
</dbReference>
<dbReference type="InterPro" id="IPR024049">
    <property type="entry name" value="eRF1_1_sf"/>
</dbReference>
<evidence type="ECO:0000313" key="8">
    <source>
        <dbReference type="EMBL" id="AAX19093.1"/>
    </source>
</evidence>
<dbReference type="Gene3D" id="3.30.960.10">
    <property type="entry name" value="eRF1 domain 1"/>
    <property type="match status" value="1"/>
</dbReference>
<dbReference type="InterPro" id="IPR042226">
    <property type="entry name" value="eFR1_2_sf"/>
</dbReference>
<dbReference type="GO" id="GO:0005737">
    <property type="term" value="C:cytoplasm"/>
    <property type="evidence" value="ECO:0007669"/>
    <property type="project" value="UniProtKB-SubCell"/>
</dbReference>
<evidence type="ECO:0000256" key="6">
    <source>
        <dbReference type="ARBA" id="ARBA00022917"/>
    </source>
</evidence>
<dbReference type="SMART" id="SM01194">
    <property type="entry name" value="eRF1_1"/>
    <property type="match status" value="1"/>
</dbReference>
<name>Q5DRQ1_NYCOV</name>
<dbReference type="InterPro" id="IPR005141">
    <property type="entry name" value="eRF1_2"/>
</dbReference>
<dbReference type="Pfam" id="PF03463">
    <property type="entry name" value="eRF1_1"/>
    <property type="match status" value="1"/>
</dbReference>
<dbReference type="InterPro" id="IPR004403">
    <property type="entry name" value="Peptide_chain-rel_eRF1/aRF1"/>
</dbReference>
<keyword evidence="6" id="KW-0648">Protein biosynthesis</keyword>
<dbReference type="InterPro" id="IPR005142">
    <property type="entry name" value="eRF1_3"/>
</dbReference>
<dbReference type="SUPFAM" id="SSF53137">
    <property type="entry name" value="Translational machinery components"/>
    <property type="match status" value="1"/>
</dbReference>
<dbReference type="PANTHER" id="PTHR10113">
    <property type="entry name" value="PEPTIDE CHAIN RELEASE FACTOR SUBUNIT 1"/>
    <property type="match status" value="1"/>
</dbReference>
<dbReference type="Gene3D" id="3.30.1330.30">
    <property type="match status" value="1"/>
</dbReference>
<proteinExistence type="inferred from homology"/>
<evidence type="ECO:0000259" key="7">
    <source>
        <dbReference type="SMART" id="SM01194"/>
    </source>
</evidence>
<reference evidence="8" key="1">
    <citation type="submission" date="2004-01" db="EMBL/GenBank/DDBJ databases">
        <authorList>
            <person name="Wong J."/>
            <person name="Chang W.-J."/>
            <person name="Landweber L.F."/>
        </authorList>
    </citation>
    <scope>NUCLEOTIDE SEQUENCE</scope>
</reference>
<comment type="similarity">
    <text evidence="2">Belongs to the eukaryotic release factor 1 family.</text>
</comment>
<dbReference type="NCBIfam" id="TIGR03676">
    <property type="entry name" value="aRF1_eRF1"/>
    <property type="match status" value="1"/>
</dbReference>
<reference evidence="8" key="2">
    <citation type="journal article" date="2005" name="J. Mol. Evol.">
        <title>Decoding the decoding region: analysis of eukaryotic release factor (eRF1) stop codon-binding residues.</title>
        <authorList>
            <person name="Liang H."/>
            <person name="Wong J.Y."/>
            <person name="Bao Q."/>
            <person name="Cavalcanti A.R."/>
            <person name="Landweber L.F."/>
        </authorList>
    </citation>
    <scope>NUCLEOTIDE SEQUENCE</scope>
</reference>
<comment type="subcellular location">
    <subcellularLocation>
        <location evidence="1">Cytoplasm</location>
    </subcellularLocation>
</comment>
<evidence type="ECO:0000256" key="1">
    <source>
        <dbReference type="ARBA" id="ARBA00004496"/>
    </source>
</evidence>
<evidence type="ECO:0000256" key="4">
    <source>
        <dbReference type="ARBA" id="ARBA00013382"/>
    </source>
</evidence>
<evidence type="ECO:0000256" key="2">
    <source>
        <dbReference type="ARBA" id="ARBA00005326"/>
    </source>
</evidence>
<dbReference type="AlphaFoldDB" id="Q5DRQ1"/>
<dbReference type="Pfam" id="PF03464">
    <property type="entry name" value="eRF1_2"/>
    <property type="match status" value="1"/>
</dbReference>
<dbReference type="EMBL" id="AY517527">
    <property type="protein sequence ID" value="AAX19093.1"/>
    <property type="molecule type" value="Genomic_DNA"/>
</dbReference>
<evidence type="ECO:0000256" key="5">
    <source>
        <dbReference type="ARBA" id="ARBA00022490"/>
    </source>
</evidence>
<keyword evidence="5" id="KW-0963">Cytoplasm</keyword>
<protein>
    <recommendedName>
        <fullName evidence="4">Eukaryotic peptide chain release factor subunit 1</fullName>
    </recommendedName>
</protein>
<evidence type="ECO:0000256" key="3">
    <source>
        <dbReference type="ARBA" id="ARBA00011520"/>
    </source>
</evidence>
<dbReference type="SUPFAM" id="SSF55315">
    <property type="entry name" value="L30e-like"/>
    <property type="match status" value="1"/>
</dbReference>
<accession>Q5DRQ1</accession>
<gene>
    <name evidence="8" type="primary">eRF1b</name>
</gene>
<dbReference type="Gene3D" id="3.30.420.60">
    <property type="entry name" value="eRF1 domain 2"/>
    <property type="match status" value="1"/>
</dbReference>
<dbReference type="SUPFAM" id="SSF55481">
    <property type="entry name" value="N-terminal domain of eukaryotic peptide chain release factor subunit 1, ERF1"/>
    <property type="match status" value="1"/>
</dbReference>
<dbReference type="GO" id="GO:0003747">
    <property type="term" value="F:translation release factor activity"/>
    <property type="evidence" value="ECO:0007669"/>
    <property type="project" value="InterPro"/>
</dbReference>
<organism evidence="8">
    <name type="scientific">Nyctotherus ovalis</name>
    <name type="common">Ciliate protozoan</name>
    <dbReference type="NCBI Taxonomy" id="70075"/>
    <lineage>
        <taxon>Eukaryota</taxon>
        <taxon>Sar</taxon>
        <taxon>Alveolata</taxon>
        <taxon>Ciliophora</taxon>
        <taxon>Intramacronucleata</taxon>
        <taxon>Armophorea</taxon>
        <taxon>Clevelandellida</taxon>
        <taxon>Nyctotheridae</taxon>
        <taxon>Nyctotherus</taxon>
    </lineage>
</organism>
<dbReference type="FunFam" id="3.30.420.60:FF:000003">
    <property type="entry name" value="Peptide chain release factor subunit 1"/>
    <property type="match status" value="1"/>
</dbReference>
<dbReference type="FunFam" id="3.30.960.10:FF:000003">
    <property type="entry name" value="Peptide chain release factor subunit 1"/>
    <property type="match status" value="1"/>
</dbReference>
<dbReference type="InterPro" id="IPR029064">
    <property type="entry name" value="Ribosomal_eL30-like_sf"/>
</dbReference>
<feature type="domain" description="eRF1/Pelota-like N-terminal" evidence="7">
    <location>
        <begin position="10"/>
        <end position="147"/>
    </location>
</feature>
<dbReference type="FunFam" id="3.30.1330.30:FF:000032">
    <property type="entry name" value="Eukaryotic peptide chain release factor subunit 1"/>
    <property type="match status" value="1"/>
</dbReference>
<sequence length="448" mass="50202">MVSPLGSSGLSEVDDNIEKYRIKKMLKNLEEAKGNGTSMISLIIPPGEQIAKMQKKLIDEGGKASNIKSRVNRQSVEAAITSTRERLKLYSKTPTNGLVIYCGTVFSEDGRSEKKYTIDFEPFKPINRSLYYCGERFDVEPLKELLEDDKKFGFIVVDGNGALFATLQGSSKSILQVIKVDLPKKHGRGGQSALRFARLREEKRHNYLRKVAEIAVQCFITNDRANVAGLVLAGSADFKTRLSQSGIFDPRLAEKIVKIVDVSYGFENVFNQAITLSEDTLGNVKYVQEKKLITKFFEEINLDSPKIVFGVEDTMKMFEMSAVELIIVWENLEYIRVTLKNPEAEESAIVIYLKKDALPADAKTYKDSKTGTEYEVIEVAPLNEWLIDNFRKFGAKLQFVSDKSQEGFQFAKGFGGCGGFLRYSVSTFDEAGSGENNEGDFDPETDFI</sequence>